<dbReference type="AlphaFoldDB" id="A0A167NN38"/>
<comment type="caution">
    <text evidence="13">The sequence shown here is derived from an EMBL/GenBank/DDBJ whole genome shotgun (WGS) entry which is preliminary data.</text>
</comment>
<evidence type="ECO:0000259" key="12">
    <source>
        <dbReference type="Pfam" id="PF08546"/>
    </source>
</evidence>
<feature type="domain" description="Ketopantoate reductase C-terminal" evidence="12">
    <location>
        <begin position="173"/>
        <end position="296"/>
    </location>
</feature>
<reference evidence="13 14" key="1">
    <citation type="submission" date="2013-07" db="EMBL/GenBank/DDBJ databases">
        <title>Comparative Genomic and Metabolomic Analysis of Twelve Strains of Pseudoalteromonas luteoviolacea.</title>
        <authorList>
            <person name="Vynne N.G."/>
            <person name="Mansson M."/>
            <person name="Gram L."/>
        </authorList>
    </citation>
    <scope>NUCLEOTIDE SEQUENCE [LARGE SCALE GENOMIC DNA]</scope>
    <source>
        <strain evidence="13 14">S4060-1</strain>
    </source>
</reference>
<evidence type="ECO:0000313" key="14">
    <source>
        <dbReference type="Proteomes" id="UP000076661"/>
    </source>
</evidence>
<evidence type="ECO:0000256" key="8">
    <source>
        <dbReference type="ARBA" id="ARBA00032024"/>
    </source>
</evidence>
<evidence type="ECO:0000256" key="4">
    <source>
        <dbReference type="ARBA" id="ARBA00019465"/>
    </source>
</evidence>
<evidence type="ECO:0000259" key="11">
    <source>
        <dbReference type="Pfam" id="PF02558"/>
    </source>
</evidence>
<dbReference type="PANTHER" id="PTHR43765">
    <property type="entry name" value="2-DEHYDROPANTOATE 2-REDUCTASE-RELATED"/>
    <property type="match status" value="1"/>
</dbReference>
<comment type="function">
    <text evidence="10">Catalyzes the NADPH-dependent reduction of ketopantoate into pantoic acid.</text>
</comment>
<dbReference type="InterPro" id="IPR036291">
    <property type="entry name" value="NAD(P)-bd_dom_sf"/>
</dbReference>
<dbReference type="PANTHER" id="PTHR43765:SF2">
    <property type="entry name" value="2-DEHYDROPANTOATE 2-REDUCTASE"/>
    <property type="match status" value="1"/>
</dbReference>
<dbReference type="InterPro" id="IPR008927">
    <property type="entry name" value="6-PGluconate_DH-like_C_sf"/>
</dbReference>
<dbReference type="InterPro" id="IPR013328">
    <property type="entry name" value="6PGD_dom2"/>
</dbReference>
<sequence>MKQVHIIGRGAIGLLLANKLTQHAQVTLVTRDEAIDDYHLIDNEKSHKIPVNQTTFDALHSKINHCIVPVKAYQLSQAIHALIPHLHDDANIILSHNGMSDLSEVNQLLKPNQALYFLSTSMGGMKPRANTVKYTGAGLTQIGACNKVAQIRLPNLFQELFQPCLSQAHPVENINEIRWQKLCVNIAINPLSALVQCKNGKLRAPAYARQVLSLLNEACFVAGLDGVELKLSSELMRAYQVMKLTAANSSSMAQDIKLGRRTEIDAICGFIVSRANKHGVSVPENEWIWQQIKQKERG</sequence>
<dbReference type="GO" id="GO:0008677">
    <property type="term" value="F:2-dehydropantoate 2-reductase activity"/>
    <property type="evidence" value="ECO:0007669"/>
    <property type="project" value="UniProtKB-EC"/>
</dbReference>
<comment type="pathway">
    <text evidence="1 10">Cofactor biosynthesis; (R)-pantothenate biosynthesis; (R)-pantoate from 3-methyl-2-oxobutanoate: step 2/2.</text>
</comment>
<accession>A0A167NN38</accession>
<dbReference type="Gene3D" id="1.10.1040.10">
    <property type="entry name" value="N-(1-d-carboxylethyl)-l-norvaline Dehydrogenase, domain 2"/>
    <property type="match status" value="1"/>
</dbReference>
<evidence type="ECO:0000256" key="7">
    <source>
        <dbReference type="ARBA" id="ARBA00023002"/>
    </source>
</evidence>
<proteinExistence type="inferred from homology"/>
<dbReference type="Proteomes" id="UP000076661">
    <property type="component" value="Unassembled WGS sequence"/>
</dbReference>
<dbReference type="InterPro" id="IPR050838">
    <property type="entry name" value="Ketopantoate_reductase"/>
</dbReference>
<evidence type="ECO:0000256" key="6">
    <source>
        <dbReference type="ARBA" id="ARBA00022857"/>
    </source>
</evidence>
<evidence type="ECO:0000256" key="10">
    <source>
        <dbReference type="RuleBase" id="RU362068"/>
    </source>
</evidence>
<dbReference type="SUPFAM" id="SSF51735">
    <property type="entry name" value="NAD(P)-binding Rossmann-fold domains"/>
    <property type="match status" value="1"/>
</dbReference>
<dbReference type="FunFam" id="1.10.1040.10:FF:000017">
    <property type="entry name" value="2-dehydropantoate 2-reductase"/>
    <property type="match status" value="1"/>
</dbReference>
<dbReference type="Pfam" id="PF08546">
    <property type="entry name" value="ApbA_C"/>
    <property type="match status" value="1"/>
</dbReference>
<organism evidence="13 14">
    <name type="scientific">Pseudoalteromonas luteoviolacea S4060-1</name>
    <dbReference type="NCBI Taxonomy" id="1365257"/>
    <lineage>
        <taxon>Bacteria</taxon>
        <taxon>Pseudomonadati</taxon>
        <taxon>Pseudomonadota</taxon>
        <taxon>Gammaproteobacteria</taxon>
        <taxon>Alteromonadales</taxon>
        <taxon>Pseudoalteromonadaceae</taxon>
        <taxon>Pseudoalteromonas</taxon>
    </lineage>
</organism>
<dbReference type="InterPro" id="IPR003710">
    <property type="entry name" value="ApbA"/>
</dbReference>
<protein>
    <recommendedName>
        <fullName evidence="4 10">2-dehydropantoate 2-reductase</fullName>
        <ecNumber evidence="3 10">1.1.1.169</ecNumber>
    </recommendedName>
    <alternativeName>
        <fullName evidence="8 10">Ketopantoate reductase</fullName>
    </alternativeName>
</protein>
<evidence type="ECO:0000256" key="3">
    <source>
        <dbReference type="ARBA" id="ARBA00013014"/>
    </source>
</evidence>
<dbReference type="InterPro" id="IPR013752">
    <property type="entry name" value="KPA_reductase"/>
</dbReference>
<dbReference type="GO" id="GO:0005737">
    <property type="term" value="C:cytoplasm"/>
    <property type="evidence" value="ECO:0007669"/>
    <property type="project" value="TreeGrafter"/>
</dbReference>
<evidence type="ECO:0000313" key="13">
    <source>
        <dbReference type="EMBL" id="KZN68529.1"/>
    </source>
</evidence>
<dbReference type="SUPFAM" id="SSF48179">
    <property type="entry name" value="6-phosphogluconate dehydrogenase C-terminal domain-like"/>
    <property type="match status" value="1"/>
</dbReference>
<dbReference type="RefSeq" id="WP_063380532.1">
    <property type="nucleotide sequence ID" value="NZ_AUXX01000009.1"/>
</dbReference>
<dbReference type="InterPro" id="IPR013332">
    <property type="entry name" value="KPR_N"/>
</dbReference>
<name>A0A167NN38_9GAMM</name>
<comment type="similarity">
    <text evidence="2 10">Belongs to the ketopantoate reductase family.</text>
</comment>
<keyword evidence="7 10" id="KW-0560">Oxidoreductase</keyword>
<dbReference type="Gene3D" id="3.40.50.720">
    <property type="entry name" value="NAD(P)-binding Rossmann-like Domain"/>
    <property type="match status" value="1"/>
</dbReference>
<comment type="catalytic activity">
    <reaction evidence="9 10">
        <text>(R)-pantoate + NADP(+) = 2-dehydropantoate + NADPH + H(+)</text>
        <dbReference type="Rhea" id="RHEA:16233"/>
        <dbReference type="ChEBI" id="CHEBI:11561"/>
        <dbReference type="ChEBI" id="CHEBI:15378"/>
        <dbReference type="ChEBI" id="CHEBI:15980"/>
        <dbReference type="ChEBI" id="CHEBI:57783"/>
        <dbReference type="ChEBI" id="CHEBI:58349"/>
        <dbReference type="EC" id="1.1.1.169"/>
    </reaction>
</comment>
<dbReference type="GO" id="GO:0015940">
    <property type="term" value="P:pantothenate biosynthetic process"/>
    <property type="evidence" value="ECO:0007669"/>
    <property type="project" value="UniProtKB-UniPathway"/>
</dbReference>
<evidence type="ECO:0000256" key="2">
    <source>
        <dbReference type="ARBA" id="ARBA00007870"/>
    </source>
</evidence>
<evidence type="ECO:0000256" key="1">
    <source>
        <dbReference type="ARBA" id="ARBA00004994"/>
    </source>
</evidence>
<dbReference type="NCBIfam" id="TIGR00745">
    <property type="entry name" value="apbA_panE"/>
    <property type="match status" value="1"/>
</dbReference>
<dbReference type="EMBL" id="AUXX01000009">
    <property type="protein sequence ID" value="KZN68529.1"/>
    <property type="molecule type" value="Genomic_DNA"/>
</dbReference>
<dbReference type="GO" id="GO:0050661">
    <property type="term" value="F:NADP binding"/>
    <property type="evidence" value="ECO:0007669"/>
    <property type="project" value="TreeGrafter"/>
</dbReference>
<evidence type="ECO:0000256" key="9">
    <source>
        <dbReference type="ARBA" id="ARBA00048793"/>
    </source>
</evidence>
<dbReference type="Pfam" id="PF02558">
    <property type="entry name" value="ApbA"/>
    <property type="match status" value="1"/>
</dbReference>
<keyword evidence="6 10" id="KW-0521">NADP</keyword>
<feature type="domain" description="Ketopantoate reductase N-terminal" evidence="11">
    <location>
        <begin position="4"/>
        <end position="145"/>
    </location>
</feature>
<evidence type="ECO:0000256" key="5">
    <source>
        <dbReference type="ARBA" id="ARBA00022655"/>
    </source>
</evidence>
<keyword evidence="5 10" id="KW-0566">Pantothenate biosynthesis</keyword>
<dbReference type="UniPathway" id="UPA00028">
    <property type="reaction ID" value="UER00004"/>
</dbReference>
<gene>
    <name evidence="13" type="ORF">N478_15300</name>
</gene>
<dbReference type="EC" id="1.1.1.169" evidence="3 10"/>
<dbReference type="PATRIC" id="fig|1365257.3.peg.1471"/>